<dbReference type="AlphaFoldDB" id="A0AA88M9T6"/>
<keyword evidence="3" id="KW-1185">Reference proteome</keyword>
<proteinExistence type="predicted"/>
<accession>A0AA88M9T6</accession>
<feature type="compositionally biased region" description="Basic and acidic residues" evidence="1">
    <location>
        <begin position="63"/>
        <end position="84"/>
    </location>
</feature>
<feature type="region of interest" description="Disordered" evidence="1">
    <location>
        <begin position="31"/>
        <end position="84"/>
    </location>
</feature>
<organism evidence="2 3">
    <name type="scientific">Channa striata</name>
    <name type="common">Snakehead murrel</name>
    <name type="synonym">Ophicephalus striatus</name>
    <dbReference type="NCBI Taxonomy" id="64152"/>
    <lineage>
        <taxon>Eukaryota</taxon>
        <taxon>Metazoa</taxon>
        <taxon>Chordata</taxon>
        <taxon>Craniata</taxon>
        <taxon>Vertebrata</taxon>
        <taxon>Euteleostomi</taxon>
        <taxon>Actinopterygii</taxon>
        <taxon>Neopterygii</taxon>
        <taxon>Teleostei</taxon>
        <taxon>Neoteleostei</taxon>
        <taxon>Acanthomorphata</taxon>
        <taxon>Anabantaria</taxon>
        <taxon>Anabantiformes</taxon>
        <taxon>Channoidei</taxon>
        <taxon>Channidae</taxon>
        <taxon>Channa</taxon>
    </lineage>
</organism>
<dbReference type="EMBL" id="JAUPFM010000013">
    <property type="protein sequence ID" value="KAK2832771.1"/>
    <property type="molecule type" value="Genomic_DNA"/>
</dbReference>
<evidence type="ECO:0000313" key="3">
    <source>
        <dbReference type="Proteomes" id="UP001187415"/>
    </source>
</evidence>
<evidence type="ECO:0000256" key="1">
    <source>
        <dbReference type="SAM" id="MobiDB-lite"/>
    </source>
</evidence>
<dbReference type="Proteomes" id="UP001187415">
    <property type="component" value="Unassembled WGS sequence"/>
</dbReference>
<sequence>MVFSSNLHLDIPDLLELPDSLHINIDFEKVRGSDEGKGRKTRGSRRSDPCGGGQDGWMAASHAMERRERGKMEGGEGRQDGDEE</sequence>
<reference evidence="2" key="1">
    <citation type="submission" date="2023-07" db="EMBL/GenBank/DDBJ databases">
        <title>Chromosome-level Genome Assembly of Striped Snakehead (Channa striata).</title>
        <authorList>
            <person name="Liu H."/>
        </authorList>
    </citation>
    <scope>NUCLEOTIDE SEQUENCE</scope>
    <source>
        <strain evidence="2">Gz</strain>
        <tissue evidence="2">Muscle</tissue>
    </source>
</reference>
<gene>
    <name evidence="2" type="ORF">Q5P01_016660</name>
</gene>
<comment type="caution">
    <text evidence="2">The sequence shown here is derived from an EMBL/GenBank/DDBJ whole genome shotgun (WGS) entry which is preliminary data.</text>
</comment>
<name>A0AA88M9T6_CHASR</name>
<protein>
    <submittedName>
        <fullName evidence="2">Uncharacterized protein</fullName>
    </submittedName>
</protein>
<evidence type="ECO:0000313" key="2">
    <source>
        <dbReference type="EMBL" id="KAK2832771.1"/>
    </source>
</evidence>